<keyword evidence="9" id="KW-1185">Reference proteome</keyword>
<evidence type="ECO:0000313" key="9">
    <source>
        <dbReference type="Proteomes" id="UP000245634"/>
    </source>
</evidence>
<feature type="transmembrane region" description="Helical" evidence="7">
    <location>
        <begin position="163"/>
        <end position="182"/>
    </location>
</feature>
<evidence type="ECO:0000256" key="6">
    <source>
        <dbReference type="ARBA" id="ARBA00023136"/>
    </source>
</evidence>
<name>A0A316DDY1_9BACL</name>
<evidence type="ECO:0000256" key="7">
    <source>
        <dbReference type="SAM" id="Phobius"/>
    </source>
</evidence>
<comment type="similarity">
    <text evidence="2">Belongs to the cytochrome ubiquinol oxidase subunit 2 family.</text>
</comment>
<reference evidence="8 9" key="1">
    <citation type="submission" date="2018-05" db="EMBL/GenBank/DDBJ databases">
        <title>Genomic Encyclopedia of Type Strains, Phase IV (KMG-IV): sequencing the most valuable type-strain genomes for metagenomic binning, comparative biology and taxonomic classification.</title>
        <authorList>
            <person name="Goeker M."/>
        </authorList>
    </citation>
    <scope>NUCLEOTIDE SEQUENCE [LARGE SCALE GENOMIC DNA]</scope>
    <source>
        <strain evidence="8 9">DSM 18773</strain>
    </source>
</reference>
<dbReference type="Proteomes" id="UP000245634">
    <property type="component" value="Unassembled WGS sequence"/>
</dbReference>
<dbReference type="RefSeq" id="WP_109685529.1">
    <property type="nucleotide sequence ID" value="NZ_QGGL01000001.1"/>
</dbReference>
<dbReference type="Pfam" id="PF02322">
    <property type="entry name" value="Cyt_bd_oxida_II"/>
    <property type="match status" value="1"/>
</dbReference>
<dbReference type="AlphaFoldDB" id="A0A316DDY1"/>
<keyword evidence="6 7" id="KW-0472">Membrane</keyword>
<sequence>MSDQLIAVSLLWLFVFVYAIAASVDFGAGFWALVYLYRKENNMTTIANRYLSPSWEVTNVFIVLIVVGMVSFFPGATAALGTVLLLPVSIALLLLAVRSAFLVYSHAAESKYRRALIIISGATGVFLPLLLILVLPITYGGVIGVSEGTEHLLWGELLTSPSTYAYLAFAGLSTLFLSSLLLADYSHVSEDWRAYREYRKDAILIGPFALIAAILILVTMQEDAPWMYENLLAHKGWILASGVFYFLGYLVLFAPKKAGAPSPGRPRLAVIATVLQYLLAATGYGAAHLPYIVYPTVTIESGFTDETTFHALFASYIVGFAVLTPGFWLFWRMFMRDKKYLRQK</sequence>
<comment type="subcellular location">
    <subcellularLocation>
        <location evidence="1">Cell membrane</location>
        <topology evidence="1">Multi-pass membrane protein</topology>
    </subcellularLocation>
</comment>
<evidence type="ECO:0000256" key="5">
    <source>
        <dbReference type="ARBA" id="ARBA00022989"/>
    </source>
</evidence>
<feature type="transmembrane region" description="Helical" evidence="7">
    <location>
        <begin position="202"/>
        <end position="221"/>
    </location>
</feature>
<dbReference type="EMBL" id="QGGL01000001">
    <property type="protein sequence ID" value="PWK16437.1"/>
    <property type="molecule type" value="Genomic_DNA"/>
</dbReference>
<dbReference type="InterPro" id="IPR003317">
    <property type="entry name" value="Cyt-d_oxidase_su2"/>
</dbReference>
<organism evidence="8 9">
    <name type="scientific">Tumebacillus permanentifrigoris</name>
    <dbReference type="NCBI Taxonomy" id="378543"/>
    <lineage>
        <taxon>Bacteria</taxon>
        <taxon>Bacillati</taxon>
        <taxon>Bacillota</taxon>
        <taxon>Bacilli</taxon>
        <taxon>Bacillales</taxon>
        <taxon>Alicyclobacillaceae</taxon>
        <taxon>Tumebacillus</taxon>
    </lineage>
</organism>
<feature type="transmembrane region" description="Helical" evidence="7">
    <location>
        <begin position="116"/>
        <end position="143"/>
    </location>
</feature>
<dbReference type="GO" id="GO:0005886">
    <property type="term" value="C:plasma membrane"/>
    <property type="evidence" value="ECO:0007669"/>
    <property type="project" value="UniProtKB-SubCell"/>
</dbReference>
<gene>
    <name evidence="8" type="ORF">C7459_101301</name>
</gene>
<keyword evidence="3" id="KW-1003">Cell membrane</keyword>
<proteinExistence type="inferred from homology"/>
<keyword evidence="4 7" id="KW-0812">Transmembrane</keyword>
<accession>A0A316DDY1</accession>
<dbReference type="OrthoDB" id="2416742at2"/>
<evidence type="ECO:0000256" key="2">
    <source>
        <dbReference type="ARBA" id="ARBA00007543"/>
    </source>
</evidence>
<evidence type="ECO:0000256" key="3">
    <source>
        <dbReference type="ARBA" id="ARBA00022475"/>
    </source>
</evidence>
<comment type="caution">
    <text evidence="8">The sequence shown here is derived from an EMBL/GenBank/DDBJ whole genome shotgun (WGS) entry which is preliminary data.</text>
</comment>
<feature type="transmembrane region" description="Helical" evidence="7">
    <location>
        <begin position="313"/>
        <end position="334"/>
    </location>
</feature>
<feature type="transmembrane region" description="Helical" evidence="7">
    <location>
        <begin position="267"/>
        <end position="293"/>
    </location>
</feature>
<evidence type="ECO:0000256" key="4">
    <source>
        <dbReference type="ARBA" id="ARBA00022692"/>
    </source>
</evidence>
<feature type="transmembrane region" description="Helical" evidence="7">
    <location>
        <begin position="6"/>
        <end position="36"/>
    </location>
</feature>
<feature type="transmembrane region" description="Helical" evidence="7">
    <location>
        <begin position="57"/>
        <end position="77"/>
    </location>
</feature>
<keyword evidence="5 7" id="KW-1133">Transmembrane helix</keyword>
<feature type="transmembrane region" description="Helical" evidence="7">
    <location>
        <begin position="83"/>
        <end position="104"/>
    </location>
</feature>
<feature type="transmembrane region" description="Helical" evidence="7">
    <location>
        <begin position="236"/>
        <end position="255"/>
    </location>
</feature>
<evidence type="ECO:0000313" key="8">
    <source>
        <dbReference type="EMBL" id="PWK16437.1"/>
    </source>
</evidence>
<evidence type="ECO:0000256" key="1">
    <source>
        <dbReference type="ARBA" id="ARBA00004651"/>
    </source>
</evidence>
<protein>
    <submittedName>
        <fullName evidence="8">Cytochrome bd-I ubiquinol oxidase subunit 2 apoprotein</fullName>
    </submittedName>
</protein>